<keyword evidence="1" id="KW-0732">Signal</keyword>
<dbReference type="EMBL" id="BMAU01021137">
    <property type="protein sequence ID" value="GFX91885.1"/>
    <property type="molecule type" value="Genomic_DNA"/>
</dbReference>
<accession>A0A8X6RD51</accession>
<keyword evidence="3" id="KW-1185">Reference proteome</keyword>
<comment type="caution">
    <text evidence="2">The sequence shown here is derived from an EMBL/GenBank/DDBJ whole genome shotgun (WGS) entry which is preliminary data.</text>
</comment>
<protein>
    <submittedName>
        <fullName evidence="2">Uncharacterized protein</fullName>
    </submittedName>
</protein>
<feature type="signal peptide" evidence="1">
    <location>
        <begin position="1"/>
        <end position="24"/>
    </location>
</feature>
<reference evidence="2" key="1">
    <citation type="submission" date="2020-08" db="EMBL/GenBank/DDBJ databases">
        <title>Multicomponent nature underlies the extraordinary mechanical properties of spider dragline silk.</title>
        <authorList>
            <person name="Kono N."/>
            <person name="Nakamura H."/>
            <person name="Mori M."/>
            <person name="Yoshida Y."/>
            <person name="Ohtoshi R."/>
            <person name="Malay A.D."/>
            <person name="Moran D.A.P."/>
            <person name="Tomita M."/>
            <person name="Numata K."/>
            <person name="Arakawa K."/>
        </authorList>
    </citation>
    <scope>NUCLEOTIDE SEQUENCE</scope>
</reference>
<feature type="chain" id="PRO_5036478020" evidence="1">
    <location>
        <begin position="25"/>
        <end position="114"/>
    </location>
</feature>
<proteinExistence type="predicted"/>
<organism evidence="2 3">
    <name type="scientific">Trichonephila clavipes</name>
    <name type="common">Golden silk orbweaver</name>
    <name type="synonym">Nephila clavipes</name>
    <dbReference type="NCBI Taxonomy" id="2585209"/>
    <lineage>
        <taxon>Eukaryota</taxon>
        <taxon>Metazoa</taxon>
        <taxon>Ecdysozoa</taxon>
        <taxon>Arthropoda</taxon>
        <taxon>Chelicerata</taxon>
        <taxon>Arachnida</taxon>
        <taxon>Araneae</taxon>
        <taxon>Araneomorphae</taxon>
        <taxon>Entelegynae</taxon>
        <taxon>Araneoidea</taxon>
        <taxon>Nephilidae</taxon>
        <taxon>Trichonephila</taxon>
    </lineage>
</organism>
<gene>
    <name evidence="2" type="ORF">TNCV_3577151</name>
</gene>
<name>A0A8X6RD51_TRICX</name>
<sequence length="114" mass="12771">MSDRGPQNLSHLRAGFLHLSLALATCRFARFNDNFEGENRGQGLHLPLFPIHLPHEDLRLDGYLEYPLAAVALYIYKHPCLLRDSKPVPTAPQSASLTTISDGRLKIGYKAVKF</sequence>
<evidence type="ECO:0000313" key="2">
    <source>
        <dbReference type="EMBL" id="GFX91885.1"/>
    </source>
</evidence>
<evidence type="ECO:0000313" key="3">
    <source>
        <dbReference type="Proteomes" id="UP000887159"/>
    </source>
</evidence>
<dbReference type="AlphaFoldDB" id="A0A8X6RD51"/>
<evidence type="ECO:0000256" key="1">
    <source>
        <dbReference type="SAM" id="SignalP"/>
    </source>
</evidence>
<dbReference type="Proteomes" id="UP000887159">
    <property type="component" value="Unassembled WGS sequence"/>
</dbReference>